<comment type="caution">
    <text evidence="2">The sequence shown here is derived from an EMBL/GenBank/DDBJ whole genome shotgun (WGS) entry which is preliminary data.</text>
</comment>
<dbReference type="AlphaFoldDB" id="A0ABD0S978"/>
<reference evidence="2 3" key="1">
    <citation type="submission" date="2024-06" db="EMBL/GenBank/DDBJ databases">
        <title>A chromosome-level genome assembly of beet webworm, Loxostege sticticalis.</title>
        <authorList>
            <person name="Zhang Y."/>
        </authorList>
    </citation>
    <scope>NUCLEOTIDE SEQUENCE [LARGE SCALE GENOMIC DNA]</scope>
    <source>
        <strain evidence="2">AQ028</strain>
        <tissue evidence="2">Male pupae</tissue>
    </source>
</reference>
<organism evidence="2 3">
    <name type="scientific">Loxostege sticticalis</name>
    <name type="common">Beet webworm moth</name>
    <dbReference type="NCBI Taxonomy" id="481309"/>
    <lineage>
        <taxon>Eukaryota</taxon>
        <taxon>Metazoa</taxon>
        <taxon>Ecdysozoa</taxon>
        <taxon>Arthropoda</taxon>
        <taxon>Hexapoda</taxon>
        <taxon>Insecta</taxon>
        <taxon>Pterygota</taxon>
        <taxon>Neoptera</taxon>
        <taxon>Endopterygota</taxon>
        <taxon>Lepidoptera</taxon>
        <taxon>Glossata</taxon>
        <taxon>Ditrysia</taxon>
        <taxon>Pyraloidea</taxon>
        <taxon>Crambidae</taxon>
        <taxon>Pyraustinae</taxon>
        <taxon>Loxostege</taxon>
    </lineage>
</organism>
<keyword evidence="1" id="KW-1133">Transmembrane helix</keyword>
<evidence type="ECO:0000256" key="1">
    <source>
        <dbReference type="SAM" id="Phobius"/>
    </source>
</evidence>
<dbReference type="Proteomes" id="UP001549921">
    <property type="component" value="Unassembled WGS sequence"/>
</dbReference>
<evidence type="ECO:0000313" key="2">
    <source>
        <dbReference type="EMBL" id="KAL0810422.1"/>
    </source>
</evidence>
<dbReference type="EMBL" id="JBEDNZ010000026">
    <property type="protein sequence ID" value="KAL0810422.1"/>
    <property type="molecule type" value="Genomic_DNA"/>
</dbReference>
<feature type="transmembrane region" description="Helical" evidence="1">
    <location>
        <begin position="74"/>
        <end position="93"/>
    </location>
</feature>
<sequence length="97" mass="11040">MYIIILNRQFNFKLQNEADLQTSLMPQELNPAFVADKAEPWRAIMPVARLRRGVEVLAPAPTSFMTQLQRYSRITACAVLALAAIVEIILYVLDYLT</sequence>
<keyword evidence="1" id="KW-0472">Membrane</keyword>
<evidence type="ECO:0000313" key="3">
    <source>
        <dbReference type="Proteomes" id="UP001549921"/>
    </source>
</evidence>
<name>A0ABD0S978_LOXSC</name>
<protein>
    <submittedName>
        <fullName evidence="2">Uncharacterized protein</fullName>
    </submittedName>
</protein>
<keyword evidence="1" id="KW-0812">Transmembrane</keyword>
<accession>A0ABD0S978</accession>
<gene>
    <name evidence="2" type="ORF">ABMA28_010562</name>
</gene>
<proteinExistence type="predicted"/>